<dbReference type="OrthoDB" id="515692at2759"/>
<feature type="domain" description="DUF7730" evidence="2">
    <location>
        <begin position="99"/>
        <end position="316"/>
    </location>
</feature>
<reference evidence="3 4" key="1">
    <citation type="submission" date="2016-12" db="EMBL/GenBank/DDBJ databases">
        <title>The genomes of Aspergillus section Nigri reveals drivers in fungal speciation.</title>
        <authorList>
            <consortium name="DOE Joint Genome Institute"/>
            <person name="Vesth T.C."/>
            <person name="Nybo J."/>
            <person name="Theobald S."/>
            <person name="Brandl J."/>
            <person name="Frisvad J.C."/>
            <person name="Nielsen K.F."/>
            <person name="Lyhne E.K."/>
            <person name="Kogle M.E."/>
            <person name="Kuo A."/>
            <person name="Riley R."/>
            <person name="Clum A."/>
            <person name="Nolan M."/>
            <person name="Lipzen A."/>
            <person name="Salamov A."/>
            <person name="Henrissat B."/>
            <person name="Wiebenga A."/>
            <person name="De Vries R.P."/>
            <person name="Grigoriev I.V."/>
            <person name="Mortensen U.H."/>
            <person name="Andersen M.R."/>
            <person name="Baker S.E."/>
        </authorList>
    </citation>
    <scope>NUCLEOTIDE SEQUENCE [LARGE SCALE GENOMIC DNA]</scope>
    <source>
        <strain evidence="3 4">IBT 23096</strain>
    </source>
</reference>
<sequence>MVTSRFLHRLFHRSSNPDPEPHQRQQQPQPPASPRPIPAPAPFNTVPNWSRAIIDSIGINVLTCRNYGDRANSRLLPVLPPDYRCLGEDPDRATRKINVQDRSAFFSLPLEIRELIYLYLLGNRRIHVDFDYHPRKGRWRWWYRVCDDPQHCPDKSDPFVCPEYAGAEEAMLELGSSAWVKPGFEYKLHAMGWLTSCWRAYQESVLILYQSNCFVLTHGIDQLFRFCRIMPPYHLSLITSMSIEIDIYRASKGPPEMERRFQTFYDSFFDLLHHSLPNLKNLRLSIAGLPNRGQREIQWSEDTEWKWIGPWESLGQSRQWRVLEIAVPRTWIGDFEDLVWRRSKLSEKERYKLVMGVDLYPRGW</sequence>
<gene>
    <name evidence="3" type="ORF">P170DRAFT_469440</name>
</gene>
<evidence type="ECO:0000313" key="4">
    <source>
        <dbReference type="Proteomes" id="UP000234275"/>
    </source>
</evidence>
<dbReference type="GeneID" id="36560330"/>
<comment type="caution">
    <text evidence="3">The sequence shown here is derived from an EMBL/GenBank/DDBJ whole genome shotgun (WGS) entry which is preliminary data.</text>
</comment>
<dbReference type="VEuPathDB" id="FungiDB:P170DRAFT_469440"/>
<proteinExistence type="predicted"/>
<dbReference type="AlphaFoldDB" id="A0A2I2GM57"/>
<dbReference type="InterPro" id="IPR056632">
    <property type="entry name" value="DUF7730"/>
</dbReference>
<dbReference type="Pfam" id="PF24864">
    <property type="entry name" value="DUF7730"/>
    <property type="match status" value="1"/>
</dbReference>
<dbReference type="RefSeq" id="XP_024709265.1">
    <property type="nucleotide sequence ID" value="XM_024852632.1"/>
</dbReference>
<evidence type="ECO:0000256" key="1">
    <source>
        <dbReference type="SAM" id="MobiDB-lite"/>
    </source>
</evidence>
<keyword evidence="4" id="KW-1185">Reference proteome</keyword>
<dbReference type="Proteomes" id="UP000234275">
    <property type="component" value="Unassembled WGS sequence"/>
</dbReference>
<dbReference type="STRING" id="1392250.A0A2I2GM57"/>
<accession>A0A2I2GM57</accession>
<feature type="region of interest" description="Disordered" evidence="1">
    <location>
        <begin position="1"/>
        <end position="41"/>
    </location>
</feature>
<dbReference type="PANTHER" id="PTHR38790">
    <property type="entry name" value="2EXR DOMAIN-CONTAINING PROTEIN-RELATED"/>
    <property type="match status" value="1"/>
</dbReference>
<evidence type="ECO:0000259" key="2">
    <source>
        <dbReference type="Pfam" id="PF24864"/>
    </source>
</evidence>
<dbReference type="PANTHER" id="PTHR38790:SF4">
    <property type="entry name" value="2EXR DOMAIN-CONTAINING PROTEIN"/>
    <property type="match status" value="1"/>
</dbReference>
<protein>
    <recommendedName>
        <fullName evidence="2">DUF7730 domain-containing protein</fullName>
    </recommendedName>
</protein>
<dbReference type="EMBL" id="MSFO01000001">
    <property type="protein sequence ID" value="PLB53963.1"/>
    <property type="molecule type" value="Genomic_DNA"/>
</dbReference>
<feature type="compositionally biased region" description="Basic residues" evidence="1">
    <location>
        <begin position="1"/>
        <end position="12"/>
    </location>
</feature>
<organism evidence="3 4">
    <name type="scientific">Aspergillus steynii IBT 23096</name>
    <dbReference type="NCBI Taxonomy" id="1392250"/>
    <lineage>
        <taxon>Eukaryota</taxon>
        <taxon>Fungi</taxon>
        <taxon>Dikarya</taxon>
        <taxon>Ascomycota</taxon>
        <taxon>Pezizomycotina</taxon>
        <taxon>Eurotiomycetes</taxon>
        <taxon>Eurotiomycetidae</taxon>
        <taxon>Eurotiales</taxon>
        <taxon>Aspergillaceae</taxon>
        <taxon>Aspergillus</taxon>
        <taxon>Aspergillus subgen. Circumdati</taxon>
    </lineage>
</organism>
<evidence type="ECO:0000313" key="3">
    <source>
        <dbReference type="EMBL" id="PLB53963.1"/>
    </source>
</evidence>
<name>A0A2I2GM57_9EURO</name>
<feature type="compositionally biased region" description="Pro residues" evidence="1">
    <location>
        <begin position="28"/>
        <end position="41"/>
    </location>
</feature>